<dbReference type="PATRIC" id="fig|1423751.3.peg.1231"/>
<organism evidence="1 3">
    <name type="scientific">Lactobacillus gigeriorum DSM 23908 = CRBIP 24.85</name>
    <dbReference type="NCBI Taxonomy" id="1423751"/>
    <lineage>
        <taxon>Bacteria</taxon>
        <taxon>Bacillati</taxon>
        <taxon>Bacillota</taxon>
        <taxon>Bacilli</taxon>
        <taxon>Lactobacillales</taxon>
        <taxon>Lactobacillaceae</taxon>
        <taxon>Lactobacillus</taxon>
    </lineage>
</organism>
<protein>
    <submittedName>
        <fullName evidence="1">Uncharacterized protein</fullName>
    </submittedName>
</protein>
<comment type="caution">
    <text evidence="1">The sequence shown here is derived from an EMBL/GenBank/DDBJ whole genome shotgun (WGS) entry which is preliminary data.</text>
</comment>
<reference evidence="1 3" key="1">
    <citation type="submission" date="2012-06" db="EMBL/GenBank/DDBJ databases">
        <title>Draft genome sequence of Lactobacillus gigeriorum CRBIP 24.85T, isolated from chicken crop.</title>
        <authorList>
            <person name="Cousin S."/>
            <person name="Ma L."/>
            <person name="Creno S."/>
            <person name="Clermont D."/>
            <person name="Loux V."/>
            <person name="Bizet C."/>
            <person name="Bouchier C."/>
        </authorList>
    </citation>
    <scope>NUCLEOTIDE SEQUENCE [LARGE SCALE GENOMIC DNA]</scope>
    <source>
        <strain evidence="3">CRBIP 24.85T</strain>
        <strain evidence="1">Type strain: CRBIP 24.85</strain>
    </source>
</reference>
<dbReference type="OrthoDB" id="9768243at2"/>
<dbReference type="RefSeq" id="WP_008472726.1">
    <property type="nucleotide sequence ID" value="NZ_AYZO01000034.1"/>
</dbReference>
<proteinExistence type="predicted"/>
<dbReference type="STRING" id="1423751.FC38_GL001192"/>
<reference evidence="2 4" key="2">
    <citation type="journal article" date="2015" name="Genome Announc.">
        <title>Expanding the biotechnology potential of lactobacilli through comparative genomics of 213 strains and associated genera.</title>
        <authorList>
            <person name="Sun Z."/>
            <person name="Harris H.M."/>
            <person name="McCann A."/>
            <person name="Guo C."/>
            <person name="Argimon S."/>
            <person name="Zhang W."/>
            <person name="Yang X."/>
            <person name="Jeffery I.B."/>
            <person name="Cooney J.C."/>
            <person name="Kagawa T.F."/>
            <person name="Liu W."/>
            <person name="Song Y."/>
            <person name="Salvetti E."/>
            <person name="Wrobel A."/>
            <person name="Rasinkangas P."/>
            <person name="Parkhill J."/>
            <person name="Rea M.C."/>
            <person name="O'Sullivan O."/>
            <person name="Ritari J."/>
            <person name="Douillard F.P."/>
            <person name="Paul Ross R."/>
            <person name="Yang R."/>
            <person name="Briner A.E."/>
            <person name="Felis G.E."/>
            <person name="de Vos W.M."/>
            <person name="Barrangou R."/>
            <person name="Klaenhammer T.R."/>
            <person name="Caufield P.W."/>
            <person name="Cui Y."/>
            <person name="Zhang H."/>
            <person name="O'Toole P.W."/>
        </authorList>
    </citation>
    <scope>NUCLEOTIDE SEQUENCE [LARGE SCALE GENOMIC DNA]</scope>
    <source>
        <strain evidence="2 4">DSM 23908</strain>
    </source>
</reference>
<evidence type="ECO:0000313" key="3">
    <source>
        <dbReference type="Proteomes" id="UP000009326"/>
    </source>
</evidence>
<dbReference type="Proteomes" id="UP000009326">
    <property type="component" value="Unassembled WGS sequence"/>
</dbReference>
<dbReference type="EMBL" id="AYZO01000034">
    <property type="protein sequence ID" value="KRN10128.1"/>
    <property type="molecule type" value="Genomic_DNA"/>
</dbReference>
<evidence type="ECO:0000313" key="2">
    <source>
        <dbReference type="EMBL" id="KRN10128.1"/>
    </source>
</evidence>
<keyword evidence="4" id="KW-1185">Reference proteome</keyword>
<dbReference type="EMBL" id="CAKC01000033">
    <property type="protein sequence ID" value="CCI86704.1"/>
    <property type="molecule type" value="Genomic_DNA"/>
</dbReference>
<gene>
    <name evidence="1" type="ORF">BN52_09060</name>
    <name evidence="2" type="ORF">FC38_GL001192</name>
</gene>
<sequence length="85" mass="10124">METLIVTVDGKDYLIGEDGDFQNCQEFLCWRLCNVGILQLAKEMDYPTWQDLCKSLFDSLNRDPYFVDEQIKNYYQGRYISNETY</sequence>
<evidence type="ECO:0000313" key="4">
    <source>
        <dbReference type="Proteomes" id="UP000051521"/>
    </source>
</evidence>
<dbReference type="Proteomes" id="UP000051521">
    <property type="component" value="Unassembled WGS sequence"/>
</dbReference>
<evidence type="ECO:0000313" key="1">
    <source>
        <dbReference type="EMBL" id="CCI86704.1"/>
    </source>
</evidence>
<accession>I7KNF8</accession>
<dbReference type="AlphaFoldDB" id="I7KNF8"/>
<name>I7KNF8_9LACO</name>